<reference evidence="7 8" key="2">
    <citation type="journal article" date="2010" name="Stand. Genomic Sci.">
        <title>Complete genome sequence of Desulfohalobium retbaense type strain (HR(100)).</title>
        <authorList>
            <person name="Spring S."/>
            <person name="Nolan M."/>
            <person name="Lapidus A."/>
            <person name="Glavina Del Rio T."/>
            <person name="Copeland A."/>
            <person name="Tice H."/>
            <person name="Cheng J.F."/>
            <person name="Lucas S."/>
            <person name="Land M."/>
            <person name="Chen F."/>
            <person name="Bruce D."/>
            <person name="Goodwin L."/>
            <person name="Pitluck S."/>
            <person name="Ivanova N."/>
            <person name="Mavromatis K."/>
            <person name="Mikhailova N."/>
            <person name="Pati A."/>
            <person name="Chen A."/>
            <person name="Palaniappan K."/>
            <person name="Hauser L."/>
            <person name="Chang Y.J."/>
            <person name="Jeffries C.D."/>
            <person name="Munk C."/>
            <person name="Kiss H."/>
            <person name="Chain P."/>
            <person name="Han C."/>
            <person name="Brettin T."/>
            <person name="Detter J.C."/>
            <person name="Schuler E."/>
            <person name="Goker M."/>
            <person name="Rohde M."/>
            <person name="Bristow J."/>
            <person name="Eisen J.A."/>
            <person name="Markowitz V."/>
            <person name="Hugenholtz P."/>
            <person name="Kyrpides N.C."/>
            <person name="Klenk H.P."/>
        </authorList>
    </citation>
    <scope>NUCLEOTIDE SEQUENCE [LARGE SCALE GENOMIC DNA]</scope>
    <source>
        <strain evidence="8">ATCC 49802 / DSM 20745 / S 6022</strain>
    </source>
</reference>
<dbReference type="KEGG" id="sti:Sthe_0038"/>
<comment type="similarity">
    <text evidence="1">Belongs to the SCO1/2 family.</text>
</comment>
<dbReference type="PANTHER" id="PTHR12151">
    <property type="entry name" value="ELECTRON TRANSPORT PROTIN SCO1/SENC FAMILY MEMBER"/>
    <property type="match status" value="1"/>
</dbReference>
<dbReference type="InterPro" id="IPR013766">
    <property type="entry name" value="Thioredoxin_domain"/>
</dbReference>
<feature type="binding site" evidence="3">
    <location>
        <position position="82"/>
    </location>
    <ligand>
        <name>Cu cation</name>
        <dbReference type="ChEBI" id="CHEBI:23378"/>
    </ligand>
</feature>
<keyword evidence="8" id="KW-1185">Reference proteome</keyword>
<proteinExistence type="inferred from homology"/>
<dbReference type="Proteomes" id="UP000002027">
    <property type="component" value="Chromosome 1"/>
</dbReference>
<dbReference type="InterPro" id="IPR036249">
    <property type="entry name" value="Thioredoxin-like_sf"/>
</dbReference>
<dbReference type="AlphaFoldDB" id="D1C5G1"/>
<reference evidence="8" key="1">
    <citation type="submission" date="2009-11" db="EMBL/GenBank/DDBJ databases">
        <title>The complete chromosome 1 of Sphaerobacter thermophilus DSM 20745.</title>
        <authorList>
            <person name="Lucas S."/>
            <person name="Copeland A."/>
            <person name="Lapidus A."/>
            <person name="Glavina del Rio T."/>
            <person name="Dalin E."/>
            <person name="Tice H."/>
            <person name="Bruce D."/>
            <person name="Goodwin L."/>
            <person name="Pitluck S."/>
            <person name="Kyrpides N."/>
            <person name="Mavromatis K."/>
            <person name="Ivanova N."/>
            <person name="Mikhailova N."/>
            <person name="LaButti K.M."/>
            <person name="Clum A."/>
            <person name="Sun H.I."/>
            <person name="Brettin T."/>
            <person name="Detter J.C."/>
            <person name="Han C."/>
            <person name="Larimer F."/>
            <person name="Land M."/>
            <person name="Hauser L."/>
            <person name="Markowitz V."/>
            <person name="Cheng J.F."/>
            <person name="Hugenholtz P."/>
            <person name="Woyke T."/>
            <person name="Wu D."/>
            <person name="Steenblock K."/>
            <person name="Schneider S."/>
            <person name="Pukall R."/>
            <person name="Goeker M."/>
            <person name="Klenk H.P."/>
            <person name="Eisen J.A."/>
        </authorList>
    </citation>
    <scope>NUCLEOTIDE SEQUENCE [LARGE SCALE GENOMIC DNA]</scope>
    <source>
        <strain evidence="8">ATCC 49802 / DSM 20745 / S 6022</strain>
    </source>
</reference>
<dbReference type="PANTHER" id="PTHR12151:SF25">
    <property type="entry name" value="LINALOOL DEHYDRATASE_ISOMERASE DOMAIN-CONTAINING PROTEIN"/>
    <property type="match status" value="1"/>
</dbReference>
<gene>
    <name evidence="7" type="ordered locus">Sthe_0038</name>
</gene>
<evidence type="ECO:0000256" key="5">
    <source>
        <dbReference type="SAM" id="MobiDB-lite"/>
    </source>
</evidence>
<dbReference type="EMBL" id="CP001823">
    <property type="protein sequence ID" value="ACZ37477.1"/>
    <property type="molecule type" value="Genomic_DNA"/>
</dbReference>
<evidence type="ECO:0000313" key="8">
    <source>
        <dbReference type="Proteomes" id="UP000002027"/>
    </source>
</evidence>
<dbReference type="STRING" id="479434.Sthe_0038"/>
<evidence type="ECO:0000313" key="7">
    <source>
        <dbReference type="EMBL" id="ACZ37477.1"/>
    </source>
</evidence>
<dbReference type="eggNOG" id="COG1999">
    <property type="taxonomic scope" value="Bacteria"/>
</dbReference>
<name>D1C5G1_SPHTD</name>
<dbReference type="GO" id="GO:0046872">
    <property type="term" value="F:metal ion binding"/>
    <property type="evidence" value="ECO:0007669"/>
    <property type="project" value="UniProtKB-KW"/>
</dbReference>
<accession>D1C5G1</accession>
<feature type="disulfide bond" description="Redox-active" evidence="4">
    <location>
        <begin position="78"/>
        <end position="82"/>
    </location>
</feature>
<evidence type="ECO:0000256" key="4">
    <source>
        <dbReference type="PIRSR" id="PIRSR603782-2"/>
    </source>
</evidence>
<feature type="domain" description="Thioredoxin" evidence="6">
    <location>
        <begin position="40"/>
        <end position="232"/>
    </location>
</feature>
<sequence>MPTRPASRRRIGPTLTLVLFLGLVTLLAACGGSRELTGTDLGQEPAPDFTLTDHRGQTVSLSQLRGKAVALTFIYTHCPDICPLITQHLRQAYEQLPEDAQERVALVAITVDPARDTPEVLQEYSERHGLAENPAWFALTADAATLEPVWASYYVDSGAMMADDHAGADAHGGQGEHGDHADHEATPAAGDGQQFTHTDAIFLIDRDGNWRVLLRSGTPPEEIADNLEILAG</sequence>
<dbReference type="HOGENOM" id="CLU_050131_3_0_0"/>
<dbReference type="Pfam" id="PF02630">
    <property type="entry name" value="SCO1-SenC"/>
    <property type="match status" value="1"/>
</dbReference>
<dbReference type="Gene3D" id="3.40.30.10">
    <property type="entry name" value="Glutaredoxin"/>
    <property type="match status" value="1"/>
</dbReference>
<feature type="region of interest" description="Disordered" evidence="5">
    <location>
        <begin position="165"/>
        <end position="192"/>
    </location>
</feature>
<organism evidence="7 8">
    <name type="scientific">Sphaerobacter thermophilus (strain ATCC 49802 / DSM 20745 / KCCM 41009 / NCIMB 13125 / S 6022)</name>
    <dbReference type="NCBI Taxonomy" id="479434"/>
    <lineage>
        <taxon>Bacteria</taxon>
        <taxon>Pseudomonadati</taxon>
        <taxon>Thermomicrobiota</taxon>
        <taxon>Thermomicrobia</taxon>
        <taxon>Sphaerobacterales</taxon>
        <taxon>Sphaerobacterineae</taxon>
        <taxon>Sphaerobacteraceae</taxon>
        <taxon>Sphaerobacter</taxon>
    </lineage>
</organism>
<dbReference type="RefSeq" id="WP_012870526.1">
    <property type="nucleotide sequence ID" value="NC_013523.1"/>
</dbReference>
<evidence type="ECO:0000256" key="3">
    <source>
        <dbReference type="PIRSR" id="PIRSR603782-1"/>
    </source>
</evidence>
<dbReference type="PROSITE" id="PS51257">
    <property type="entry name" value="PROKAR_LIPOPROTEIN"/>
    <property type="match status" value="1"/>
</dbReference>
<evidence type="ECO:0000256" key="2">
    <source>
        <dbReference type="ARBA" id="ARBA00023008"/>
    </source>
</evidence>
<keyword evidence="3" id="KW-0479">Metal-binding</keyword>
<dbReference type="InterPro" id="IPR003782">
    <property type="entry name" value="SCO1/SenC"/>
</dbReference>
<feature type="binding site" evidence="3">
    <location>
        <position position="78"/>
    </location>
    <ligand>
        <name>Cu cation</name>
        <dbReference type="ChEBI" id="CHEBI:23378"/>
    </ligand>
</feature>
<dbReference type="SUPFAM" id="SSF52833">
    <property type="entry name" value="Thioredoxin-like"/>
    <property type="match status" value="1"/>
</dbReference>
<keyword evidence="2 3" id="KW-0186">Copper</keyword>
<feature type="compositionally biased region" description="Basic and acidic residues" evidence="5">
    <location>
        <begin position="165"/>
        <end position="185"/>
    </location>
</feature>
<dbReference type="PROSITE" id="PS51352">
    <property type="entry name" value="THIOREDOXIN_2"/>
    <property type="match status" value="1"/>
</dbReference>
<evidence type="ECO:0000256" key="1">
    <source>
        <dbReference type="ARBA" id="ARBA00010996"/>
    </source>
</evidence>
<dbReference type="CDD" id="cd02968">
    <property type="entry name" value="SCO"/>
    <property type="match status" value="1"/>
</dbReference>
<protein>
    <submittedName>
        <fullName evidence="7">Electron transport protein SCO1/SenC</fullName>
    </submittedName>
</protein>
<evidence type="ECO:0000259" key="6">
    <source>
        <dbReference type="PROSITE" id="PS51352"/>
    </source>
</evidence>
<dbReference type="InParanoid" id="D1C5G1"/>
<dbReference type="OrthoDB" id="9811998at2"/>
<keyword evidence="4" id="KW-1015">Disulfide bond</keyword>